<dbReference type="EMBL" id="BK016174">
    <property type="protein sequence ID" value="DAF99941.1"/>
    <property type="molecule type" value="Genomic_DNA"/>
</dbReference>
<accession>A0A8S5UZM9</accession>
<sequence>MSKRHFSIKYLCREKYIRVIKKIKSFRKNF</sequence>
<reference evidence="1" key="1">
    <citation type="journal article" date="2021" name="Proc. Natl. Acad. Sci. U.S.A.">
        <title>A Catalog of Tens of Thousands of Viruses from Human Metagenomes Reveals Hidden Associations with Chronic Diseases.</title>
        <authorList>
            <person name="Tisza M.J."/>
            <person name="Buck C.B."/>
        </authorList>
    </citation>
    <scope>NUCLEOTIDE SEQUENCE</scope>
    <source>
        <strain evidence="1">CtJT77</strain>
    </source>
</reference>
<organism evidence="1">
    <name type="scientific">Siphoviridae sp. ctJT77</name>
    <dbReference type="NCBI Taxonomy" id="2825432"/>
    <lineage>
        <taxon>Viruses</taxon>
        <taxon>Duplodnaviria</taxon>
        <taxon>Heunggongvirae</taxon>
        <taxon>Uroviricota</taxon>
        <taxon>Caudoviricetes</taxon>
    </lineage>
</organism>
<protein>
    <submittedName>
        <fullName evidence="1">Uncharacterized protein</fullName>
    </submittedName>
</protein>
<name>A0A8S5UZM9_9CAUD</name>
<proteinExistence type="predicted"/>
<evidence type="ECO:0000313" key="1">
    <source>
        <dbReference type="EMBL" id="DAF99941.1"/>
    </source>
</evidence>